<dbReference type="EMBL" id="CAJPWZ010001774">
    <property type="protein sequence ID" value="CAG2223055.1"/>
    <property type="molecule type" value="Genomic_DNA"/>
</dbReference>
<dbReference type="Pfam" id="PF17517">
    <property type="entry name" value="IgGFc_binding"/>
    <property type="match status" value="1"/>
</dbReference>
<organism evidence="2 3">
    <name type="scientific">Mytilus edulis</name>
    <name type="common">Blue mussel</name>
    <dbReference type="NCBI Taxonomy" id="6550"/>
    <lineage>
        <taxon>Eukaryota</taxon>
        <taxon>Metazoa</taxon>
        <taxon>Spiralia</taxon>
        <taxon>Lophotrochozoa</taxon>
        <taxon>Mollusca</taxon>
        <taxon>Bivalvia</taxon>
        <taxon>Autobranchia</taxon>
        <taxon>Pteriomorphia</taxon>
        <taxon>Mytilida</taxon>
        <taxon>Mytiloidea</taxon>
        <taxon>Mytilidae</taxon>
        <taxon>Mytilinae</taxon>
        <taxon>Mytilus</taxon>
    </lineage>
</organism>
<name>A0A8S3SP01_MYTED</name>
<dbReference type="Proteomes" id="UP000683360">
    <property type="component" value="Unassembled WGS sequence"/>
</dbReference>
<keyword evidence="3" id="KW-1185">Reference proteome</keyword>
<accession>A0A8S3SP01</accession>
<evidence type="ECO:0000313" key="3">
    <source>
        <dbReference type="Proteomes" id="UP000683360"/>
    </source>
</evidence>
<evidence type="ECO:0000259" key="1">
    <source>
        <dbReference type="Pfam" id="PF17517"/>
    </source>
</evidence>
<comment type="caution">
    <text evidence="2">The sequence shown here is derived from an EMBL/GenBank/DDBJ whole genome shotgun (WGS) entry which is preliminary data.</text>
</comment>
<reference evidence="2" key="1">
    <citation type="submission" date="2021-03" db="EMBL/GenBank/DDBJ databases">
        <authorList>
            <person name="Bekaert M."/>
        </authorList>
    </citation>
    <scope>NUCLEOTIDE SEQUENCE</scope>
</reference>
<dbReference type="PANTHER" id="PTHR46534:SF1">
    <property type="entry name" value="IGGFC-BINDING PROTEIN N-TERMINAL DOMAIN-CONTAINING PROTEIN"/>
    <property type="match status" value="1"/>
</dbReference>
<protein>
    <recommendedName>
        <fullName evidence="1">IgGFc-binding protein N-terminal domain-containing protein</fullName>
    </recommendedName>
</protein>
<dbReference type="InterPro" id="IPR035234">
    <property type="entry name" value="IgGFc-bd_N"/>
</dbReference>
<dbReference type="PANTHER" id="PTHR46534">
    <property type="entry name" value="IGGFC_BINDING DOMAIN-CONTAINING PROTEIN"/>
    <property type="match status" value="1"/>
</dbReference>
<dbReference type="OrthoDB" id="6117025at2759"/>
<proteinExistence type="predicted"/>
<feature type="domain" description="IgGFc-binding protein N-terminal" evidence="1">
    <location>
        <begin position="132"/>
        <end position="424"/>
    </location>
</feature>
<dbReference type="AlphaFoldDB" id="A0A8S3SP01"/>
<sequence length="444" mass="48824">MTYSISSTEETTLVATTVGQTTTVDPRFSACKGPITKNTGEFYLMRNNGFLSFMSSFKLHLSSSKVKWLVIYNPDIGLCHNISIFNTSQVIDIPSEFKVTRNEIEKKGVHILTSSKTDLYALYKDSITNEGFFVLPKEKLSTSYVIPSFVPSGGGESFIGIVATTVDTDVNITLKLLNKNETVSYNNTKYGDGETISIHLAERGTLELSSNTDLTGTIVQSNKDIAVQSGVDGAKVPVNSGLMNQLLEMVPPVKELGTEFIIPPLFDNKPFILRLIATHPNTSITLLGKQLKQATKVVDKIGGYIDINSNASIKVESDKPIMAVYYQQGEFKPVVPFMVIIKPEGKLEGVQEFTIPNDGLRHHILITTKSTEYPFLQIDGKGIIYKNPHMYDTESLNSSYIVARVDIGPGHHTIGSLYPSVLTVKLGIIIYADSDNDIAYGYPV</sequence>
<evidence type="ECO:0000313" key="2">
    <source>
        <dbReference type="EMBL" id="CAG2223055.1"/>
    </source>
</evidence>
<gene>
    <name evidence="2" type="ORF">MEDL_36353</name>
</gene>